<dbReference type="PROSITE" id="PS51669">
    <property type="entry name" value="4FE4S_MOW_BIS_MGD"/>
    <property type="match status" value="1"/>
</dbReference>
<evidence type="ECO:0000256" key="5">
    <source>
        <dbReference type="ARBA" id="ARBA00022719"/>
    </source>
</evidence>
<dbReference type="InterPro" id="IPR010228">
    <property type="entry name" value="NADH_UbQ_OxRdtase_Gsu"/>
</dbReference>
<evidence type="ECO:0000256" key="10">
    <source>
        <dbReference type="ARBA" id="ARBA00023027"/>
    </source>
</evidence>
<dbReference type="PROSITE" id="PS00642">
    <property type="entry name" value="COMPLEX1_75K_2"/>
    <property type="match status" value="1"/>
</dbReference>
<comment type="catalytic activity">
    <reaction evidence="11 12">
        <text>a quinone + NADH + 5 H(+)(in) = a quinol + NAD(+) + 4 H(+)(out)</text>
        <dbReference type="Rhea" id="RHEA:57888"/>
        <dbReference type="ChEBI" id="CHEBI:15378"/>
        <dbReference type="ChEBI" id="CHEBI:24646"/>
        <dbReference type="ChEBI" id="CHEBI:57540"/>
        <dbReference type="ChEBI" id="CHEBI:57945"/>
        <dbReference type="ChEBI" id="CHEBI:132124"/>
    </reaction>
</comment>
<evidence type="ECO:0000256" key="4">
    <source>
        <dbReference type="ARBA" id="ARBA00022714"/>
    </source>
</evidence>
<dbReference type="Proteomes" id="UP000000383">
    <property type="component" value="Chromosome"/>
</dbReference>
<dbReference type="InterPro" id="IPR001041">
    <property type="entry name" value="2Fe-2S_ferredoxin-type"/>
</dbReference>
<dbReference type="GO" id="GO:0043546">
    <property type="term" value="F:molybdopterin cofactor binding"/>
    <property type="evidence" value="ECO:0007669"/>
    <property type="project" value="InterPro"/>
</dbReference>
<dbReference type="InterPro" id="IPR054351">
    <property type="entry name" value="NADH_UbQ_OxRdtase_ferredoxin"/>
</dbReference>
<keyword evidence="8 12" id="KW-0408">Iron</keyword>
<reference evidence="17" key="1">
    <citation type="submission" date="2010-05" db="EMBL/GenBank/DDBJ databases">
        <title>Complete sequence of Methylotenera sp. 301.</title>
        <authorList>
            <person name="Lucas S."/>
            <person name="Copeland A."/>
            <person name="Lapidus A."/>
            <person name="Cheng J.-F."/>
            <person name="Bruce D."/>
            <person name="Goodwin L."/>
            <person name="Pitluck S."/>
            <person name="Clum A."/>
            <person name="Land M."/>
            <person name="Hauser L."/>
            <person name="Kyrpides N."/>
            <person name="Ivanova N."/>
            <person name="Chistoservova L."/>
            <person name="Kalyuzhnaya M."/>
            <person name="Woyke T."/>
        </authorList>
    </citation>
    <scope>NUCLEOTIDE SEQUENCE [LARGE SCALE GENOMIC DNA]</scope>
    <source>
        <strain evidence="17">301</strain>
    </source>
</reference>
<feature type="domain" description="2Fe-2S ferredoxin-type" evidence="13">
    <location>
        <begin position="1"/>
        <end position="78"/>
    </location>
</feature>
<dbReference type="SUPFAM" id="SSF54292">
    <property type="entry name" value="2Fe-2S ferredoxin-like"/>
    <property type="match status" value="1"/>
</dbReference>
<dbReference type="InterPro" id="IPR006656">
    <property type="entry name" value="Mopterin_OxRdtase"/>
</dbReference>
<organism evidence="16 17">
    <name type="scientific">Methylotenera versatilis (strain 301)</name>
    <dbReference type="NCBI Taxonomy" id="666681"/>
    <lineage>
        <taxon>Bacteria</taxon>
        <taxon>Pseudomonadati</taxon>
        <taxon>Pseudomonadota</taxon>
        <taxon>Betaproteobacteria</taxon>
        <taxon>Nitrosomonadales</taxon>
        <taxon>Methylophilaceae</taxon>
        <taxon>Methylotenera</taxon>
    </lineage>
</organism>
<dbReference type="EMBL" id="CP002056">
    <property type="protein sequence ID" value="ADI30142.1"/>
    <property type="molecule type" value="Genomic_DNA"/>
</dbReference>
<evidence type="ECO:0000259" key="14">
    <source>
        <dbReference type="PROSITE" id="PS51669"/>
    </source>
</evidence>
<dbReference type="SUPFAM" id="SSF50692">
    <property type="entry name" value="ADC-like"/>
    <property type="match status" value="1"/>
</dbReference>
<dbReference type="InterPro" id="IPR036010">
    <property type="entry name" value="2Fe-2S_ferredoxin-like_sf"/>
</dbReference>
<dbReference type="GO" id="GO:0008137">
    <property type="term" value="F:NADH dehydrogenase (ubiquinone) activity"/>
    <property type="evidence" value="ECO:0007669"/>
    <property type="project" value="UniProtKB-UniRule"/>
</dbReference>
<dbReference type="InterPro" id="IPR050123">
    <property type="entry name" value="Prok_molybdopt-oxidoreductase"/>
</dbReference>
<dbReference type="InterPro" id="IPR006963">
    <property type="entry name" value="Mopterin_OxRdtase_4Fe-4S_dom"/>
</dbReference>
<dbReference type="PROSITE" id="PS51085">
    <property type="entry name" value="2FE2S_FER_2"/>
    <property type="match status" value="1"/>
</dbReference>
<keyword evidence="5 12" id="KW-0874">Quinone</keyword>
<evidence type="ECO:0000256" key="2">
    <source>
        <dbReference type="ARBA" id="ARBA00005404"/>
    </source>
</evidence>
<dbReference type="PROSITE" id="PS00641">
    <property type="entry name" value="COMPLEX1_75K_1"/>
    <property type="match status" value="1"/>
</dbReference>
<dbReference type="PANTHER" id="PTHR43105:SF13">
    <property type="entry name" value="NADH-UBIQUINONE OXIDOREDUCTASE 75 KDA SUBUNIT, MITOCHONDRIAL"/>
    <property type="match status" value="1"/>
</dbReference>
<dbReference type="STRING" id="666681.M301_1765"/>
<evidence type="ECO:0000256" key="1">
    <source>
        <dbReference type="ARBA" id="ARBA00001966"/>
    </source>
</evidence>
<dbReference type="Gene3D" id="3.40.50.740">
    <property type="match status" value="1"/>
</dbReference>
<dbReference type="FunFam" id="3.30.70.20:FF:000002">
    <property type="entry name" value="NADH-ubiquinone oxidoreductase 75 kDa subunit"/>
    <property type="match status" value="1"/>
</dbReference>
<dbReference type="CDD" id="cd00207">
    <property type="entry name" value="fer2"/>
    <property type="match status" value="1"/>
</dbReference>
<dbReference type="GO" id="GO:0048038">
    <property type="term" value="F:quinone binding"/>
    <property type="evidence" value="ECO:0007669"/>
    <property type="project" value="UniProtKB-UniRule"/>
</dbReference>
<dbReference type="SUPFAM" id="SSF54862">
    <property type="entry name" value="4Fe-4S ferredoxins"/>
    <property type="match status" value="1"/>
</dbReference>
<dbReference type="SUPFAM" id="SSF53706">
    <property type="entry name" value="Formate dehydrogenase/DMSO reductase, domains 1-3"/>
    <property type="match status" value="1"/>
</dbReference>
<comment type="cofactor">
    <cofactor evidence="12">
        <name>[2Fe-2S] cluster</name>
        <dbReference type="ChEBI" id="CHEBI:190135"/>
    </cofactor>
    <text evidence="12">Binds 1 [2Fe-2S] cluster per subunit.</text>
</comment>
<evidence type="ECO:0000256" key="12">
    <source>
        <dbReference type="RuleBase" id="RU003525"/>
    </source>
</evidence>
<evidence type="ECO:0000259" key="15">
    <source>
        <dbReference type="PROSITE" id="PS51839"/>
    </source>
</evidence>
<protein>
    <recommendedName>
        <fullName evidence="12">NADH-quinone oxidoreductase</fullName>
        <ecNumber evidence="12">7.1.1.-</ecNumber>
    </recommendedName>
</protein>
<dbReference type="EC" id="7.1.1.-" evidence="12"/>
<evidence type="ECO:0000313" key="16">
    <source>
        <dbReference type="EMBL" id="ADI30142.1"/>
    </source>
</evidence>
<keyword evidence="7 12" id="KW-1278">Translocase</keyword>
<dbReference type="Gene3D" id="3.10.20.740">
    <property type="match status" value="1"/>
</dbReference>
<dbReference type="AlphaFoldDB" id="D7DJA7"/>
<dbReference type="Pfam" id="PF22117">
    <property type="entry name" value="Fer4_Nqo3"/>
    <property type="match status" value="1"/>
</dbReference>
<evidence type="ECO:0000256" key="7">
    <source>
        <dbReference type="ARBA" id="ARBA00022967"/>
    </source>
</evidence>
<keyword evidence="10 12" id="KW-0520">NAD</keyword>
<dbReference type="RefSeq" id="WP_013148454.1">
    <property type="nucleotide sequence ID" value="NC_014207.1"/>
</dbReference>
<proteinExistence type="inferred from homology"/>
<dbReference type="GO" id="GO:1990204">
    <property type="term" value="C:oxidoreductase complex"/>
    <property type="evidence" value="ECO:0007669"/>
    <property type="project" value="UniProtKB-ARBA"/>
</dbReference>
<dbReference type="Gene3D" id="2.40.40.20">
    <property type="match status" value="1"/>
</dbReference>
<comment type="function">
    <text evidence="12">NDH-1 shuttles electrons from NADH, via FMN and iron-sulfur (Fe-S) centers, to quinones in the respiratory chain. Couples the redox reaction to proton translocation (for every two electrons transferred, four hydrogen ions are translocated across the cytoplasmic membrane), and thus conserves the redox energy in a proton gradient.</text>
</comment>
<reference evidence="16 17" key="2">
    <citation type="journal article" date="2011" name="J. Bacteriol.">
        <title>Genomes of three methylotrophs from a single niche uncover genetic and metabolic divergence of Methylophilaceae.</title>
        <authorList>
            <person name="Lapidus A."/>
            <person name="Clum A."/>
            <person name="Labutti K."/>
            <person name="Kaluzhnaya M.G."/>
            <person name="Lim S."/>
            <person name="Beck D.A."/>
            <person name="Glavina Del Rio T."/>
            <person name="Nolan M."/>
            <person name="Mavromatis K."/>
            <person name="Huntemann M."/>
            <person name="Lucas S."/>
            <person name="Lidstrom M.E."/>
            <person name="Ivanova N."/>
            <person name="Chistoserdova L."/>
        </authorList>
    </citation>
    <scope>NUCLEOTIDE SEQUENCE [LARGE SCALE GENOMIC DNA]</scope>
    <source>
        <strain evidence="16 17">301</strain>
    </source>
</reference>
<dbReference type="InterPro" id="IPR009010">
    <property type="entry name" value="Asp_de-COase-like_dom_sf"/>
</dbReference>
<dbReference type="InterPro" id="IPR006657">
    <property type="entry name" value="MoPterin_dinucl-bd_dom"/>
</dbReference>
<dbReference type="Pfam" id="PF13510">
    <property type="entry name" value="Fer2_4"/>
    <property type="match status" value="1"/>
</dbReference>
<evidence type="ECO:0000256" key="6">
    <source>
        <dbReference type="ARBA" id="ARBA00022723"/>
    </source>
</evidence>
<dbReference type="CDD" id="cd02775">
    <property type="entry name" value="MopB_CT"/>
    <property type="match status" value="1"/>
</dbReference>
<dbReference type="Gene3D" id="3.30.70.20">
    <property type="match status" value="1"/>
</dbReference>
<dbReference type="Pfam" id="PF00384">
    <property type="entry name" value="Molybdopterin"/>
    <property type="match status" value="1"/>
</dbReference>
<dbReference type="PROSITE" id="PS51839">
    <property type="entry name" value="4FE4S_HC3"/>
    <property type="match status" value="1"/>
</dbReference>
<sequence>MLNIEIDGKELEVEHGSTIIDAADKAGIAIPRFCYHPKLSVAANCRMCLVQVEKFNKPLPACATPVADGMKIFTRSKSAIEAQKSVMEFLLINHPLDCPICDQGGECDLQDIAVAYGTSGSRYTEEKRVVFNKNIGPLVSTDMTRCIQCTRCVRFLKEVGGMMELGMVGRGEHAEITAYVDKSVNSELSGNIIDLCPVGALTSKPYRYSARSWELTRRPSIAPHDGLGSHIEVHVKDNKVMRVLPREKESINECWLSDRDRFSYEGLNSPDRLKVPMIKHSGNWVETDWKTALEFAAGQIKDITNEHGAESLGVLVSPNSTMEEGYLAKKLADGLGCGNVDYRLRQTDFRLDGKRLGTPWMGCNIQEIEELDRILVIGSNLRNEHPLLAQRFRKAVANGAKLSIISPLDNNPLMDVAHKVIVRPNDMVNVLGQVLKAMSGLQKLSLCLPPTLTQLLSDIKVRPNTQAIAESMAGHGETYDLISPKVGIFLGNMALSDPRFTEMYSMAEAIGGISGAKGGILPAAANSTGMHMLGVMPNSTGMHARAMLEVPRKAYLLVNIEPELDCQHAALAKAAMEKAECVVALTAFKSQALENADVLLPIAPFTETSGTFMSMEGRVQSFTAVTRPLGECRPAWKVLRVLANTLGLQGFDFETSEQVKEAAFGGEKPSAVVWRSLNNNLKELVEIQINIKHEGLQRIGEVPQYESDPIVRRSTPLQKTKYNIKPMARMCASQLAELGLIDGDLVSVKQDKGSAVLTVKLDDHVAKGCVRVAAAHEDTIGLGDLMGDITVEKLSPAQLKGGVTAVEARV</sequence>
<dbReference type="CDD" id="cd02772">
    <property type="entry name" value="MopB_NDH-1_NuoG2"/>
    <property type="match status" value="1"/>
</dbReference>
<name>D7DJA7_METV0</name>
<dbReference type="eggNOG" id="COG1034">
    <property type="taxonomic scope" value="Bacteria"/>
</dbReference>
<dbReference type="NCBIfam" id="TIGR01973">
    <property type="entry name" value="NuoG"/>
    <property type="match status" value="1"/>
</dbReference>
<keyword evidence="9 12" id="KW-0411">Iron-sulfur</keyword>
<dbReference type="KEGG" id="meh:M301_1765"/>
<dbReference type="Pfam" id="PF22151">
    <property type="entry name" value="Fer4_NDSU1"/>
    <property type="match status" value="1"/>
</dbReference>
<comment type="cofactor">
    <cofactor evidence="1 12">
        <name>[4Fe-4S] cluster</name>
        <dbReference type="ChEBI" id="CHEBI:49883"/>
    </cofactor>
</comment>
<evidence type="ECO:0000259" key="13">
    <source>
        <dbReference type="PROSITE" id="PS51085"/>
    </source>
</evidence>
<comment type="similarity">
    <text evidence="2 12">Belongs to the complex I 75 kDa subunit family.</text>
</comment>
<evidence type="ECO:0000256" key="8">
    <source>
        <dbReference type="ARBA" id="ARBA00023004"/>
    </source>
</evidence>
<dbReference type="GO" id="GO:0051537">
    <property type="term" value="F:2 iron, 2 sulfur cluster binding"/>
    <property type="evidence" value="ECO:0007669"/>
    <property type="project" value="UniProtKB-UniRule"/>
</dbReference>
<keyword evidence="4 12" id="KW-0001">2Fe-2S</keyword>
<dbReference type="GO" id="GO:0016651">
    <property type="term" value="F:oxidoreductase activity, acting on NAD(P)H"/>
    <property type="evidence" value="ECO:0007669"/>
    <property type="project" value="InterPro"/>
</dbReference>
<dbReference type="OrthoDB" id="9810782at2"/>
<dbReference type="GO" id="GO:0042773">
    <property type="term" value="P:ATP synthesis coupled electron transport"/>
    <property type="evidence" value="ECO:0007669"/>
    <property type="project" value="InterPro"/>
</dbReference>
<dbReference type="PROSITE" id="PS00643">
    <property type="entry name" value="COMPLEX1_75K_3"/>
    <property type="match status" value="1"/>
</dbReference>
<gene>
    <name evidence="16" type="ordered locus">M301_1765</name>
</gene>
<feature type="domain" description="4Fe-4S Mo/W bis-MGD-type" evidence="14">
    <location>
        <begin position="215"/>
        <end position="271"/>
    </location>
</feature>
<dbReference type="InterPro" id="IPR019574">
    <property type="entry name" value="NADH_UbQ_OxRdtase_Gsu_4Fe4S-bd"/>
</dbReference>
<dbReference type="GO" id="GO:0046872">
    <property type="term" value="F:metal ion binding"/>
    <property type="evidence" value="ECO:0007669"/>
    <property type="project" value="UniProtKB-UniRule"/>
</dbReference>
<dbReference type="PANTHER" id="PTHR43105">
    <property type="entry name" value="RESPIRATORY NITRATE REDUCTASE"/>
    <property type="match status" value="1"/>
</dbReference>
<feature type="domain" description="4Fe-4S His(Cys)3-ligated-type" evidence="15">
    <location>
        <begin position="78"/>
        <end position="117"/>
    </location>
</feature>
<evidence type="ECO:0000313" key="17">
    <source>
        <dbReference type="Proteomes" id="UP000000383"/>
    </source>
</evidence>
<dbReference type="FunFam" id="3.10.20.740:FF:000001">
    <property type="entry name" value="NADH-quinone oxidoreductase subunit G"/>
    <property type="match status" value="1"/>
</dbReference>
<dbReference type="Gene3D" id="3.40.228.10">
    <property type="entry name" value="Dimethylsulfoxide Reductase, domain 2"/>
    <property type="match status" value="1"/>
</dbReference>
<dbReference type="Gene3D" id="3.30.200.210">
    <property type="match status" value="1"/>
</dbReference>
<dbReference type="InterPro" id="IPR000283">
    <property type="entry name" value="NADH_UbQ_OxRdtase_75kDa_su_CS"/>
</dbReference>
<dbReference type="GO" id="GO:0051539">
    <property type="term" value="F:4 iron, 4 sulfur cluster binding"/>
    <property type="evidence" value="ECO:0007669"/>
    <property type="project" value="UniProtKB-KW"/>
</dbReference>
<accession>D7DJA7</accession>
<dbReference type="HOGENOM" id="CLU_000422_11_6_4"/>
<evidence type="ECO:0000256" key="9">
    <source>
        <dbReference type="ARBA" id="ARBA00023014"/>
    </source>
</evidence>
<evidence type="ECO:0000256" key="11">
    <source>
        <dbReference type="ARBA" id="ARBA00047712"/>
    </source>
</evidence>
<dbReference type="SMART" id="SM00929">
    <property type="entry name" value="NADH-G_4Fe-4S_3"/>
    <property type="match status" value="1"/>
</dbReference>
<evidence type="ECO:0000256" key="3">
    <source>
        <dbReference type="ARBA" id="ARBA00022485"/>
    </source>
</evidence>
<dbReference type="GO" id="GO:0016020">
    <property type="term" value="C:membrane"/>
    <property type="evidence" value="ECO:0007669"/>
    <property type="project" value="InterPro"/>
</dbReference>
<dbReference type="Pfam" id="PF10588">
    <property type="entry name" value="NADH-G_4Fe-4S_3"/>
    <property type="match status" value="1"/>
</dbReference>
<keyword evidence="6 12" id="KW-0479">Metal-binding</keyword>
<keyword evidence="17" id="KW-1185">Reference proteome</keyword>
<dbReference type="Pfam" id="PF01568">
    <property type="entry name" value="Molydop_binding"/>
    <property type="match status" value="1"/>
</dbReference>
<keyword evidence="3 12" id="KW-0004">4Fe-4S</keyword>